<gene>
    <name evidence="2" type="ORF">Slin15195_G058110</name>
</gene>
<accession>A0A9Q9AN25</accession>
<reference evidence="2" key="1">
    <citation type="submission" date="2022-06" db="EMBL/GenBank/DDBJ databases">
        <title>Complete genome sequences of two strains of the flax pathogen Septoria linicola.</title>
        <authorList>
            <person name="Lapalu N."/>
            <person name="Simon A."/>
            <person name="Demenou B."/>
            <person name="Paumier D."/>
            <person name="Guillot M.-P."/>
            <person name="Gout L."/>
            <person name="Valade R."/>
        </authorList>
    </citation>
    <scope>NUCLEOTIDE SEQUENCE</scope>
    <source>
        <strain evidence="2">SE15195</strain>
    </source>
</reference>
<evidence type="ECO:0000256" key="1">
    <source>
        <dbReference type="SAM" id="MobiDB-lite"/>
    </source>
</evidence>
<feature type="region of interest" description="Disordered" evidence="1">
    <location>
        <begin position="336"/>
        <end position="401"/>
    </location>
</feature>
<protein>
    <submittedName>
        <fullName evidence="2">Uncharacterized protein</fullName>
    </submittedName>
</protein>
<keyword evidence="3" id="KW-1185">Reference proteome</keyword>
<evidence type="ECO:0000313" key="2">
    <source>
        <dbReference type="EMBL" id="USW52492.1"/>
    </source>
</evidence>
<dbReference type="EMBL" id="CP099421">
    <property type="protein sequence ID" value="USW52492.1"/>
    <property type="molecule type" value="Genomic_DNA"/>
</dbReference>
<feature type="compositionally biased region" description="Basic and acidic residues" evidence="1">
    <location>
        <begin position="177"/>
        <end position="190"/>
    </location>
</feature>
<dbReference type="OrthoDB" id="3632475at2759"/>
<feature type="region of interest" description="Disordered" evidence="1">
    <location>
        <begin position="139"/>
        <end position="215"/>
    </location>
</feature>
<proteinExistence type="predicted"/>
<feature type="compositionally biased region" description="Polar residues" evidence="1">
    <location>
        <begin position="159"/>
        <end position="176"/>
    </location>
</feature>
<name>A0A9Q9AN25_9PEZI</name>
<dbReference type="Proteomes" id="UP001056384">
    <property type="component" value="Chromosome 4"/>
</dbReference>
<organism evidence="2 3">
    <name type="scientific">Septoria linicola</name>
    <dbReference type="NCBI Taxonomy" id="215465"/>
    <lineage>
        <taxon>Eukaryota</taxon>
        <taxon>Fungi</taxon>
        <taxon>Dikarya</taxon>
        <taxon>Ascomycota</taxon>
        <taxon>Pezizomycotina</taxon>
        <taxon>Dothideomycetes</taxon>
        <taxon>Dothideomycetidae</taxon>
        <taxon>Mycosphaerellales</taxon>
        <taxon>Mycosphaerellaceae</taxon>
        <taxon>Septoria</taxon>
    </lineage>
</organism>
<sequence length="527" mass="60235">MPLASGQDCDANEFDAIKVLELINPGVEPPRITCVCEWDDLDGNPVRCDEEIEGDSQVKAWKLLIKLPWGSENPLEWRAAFWDPAELLSCERHAYGVEVEGVTMAWAASARLFTFKMKGDRLLLGYVESAGPKVVQGIRAPKPRRATTVSRPRVLIKTGRTNSTHSKSGHASCSRQISKDQEKALRKDSALESSTSRSDVPYPKRDMSSSSDSFRSRVEVFQLDEELEDLKNALWRDIEEDPIESPGSLRRLRSCSDPEIHMNDNQSMTGPARADAVMKPKSKLKGPANPEWESCFGGKPRQQEMYYAQRQDVDQATLEDMLHRIHKGTRKEWHFRHVRQKKWDQDKESRQQTRAAESTEVPEGEAERQARRDREELEEEIRDRDEDGRYRPDAGPRVGREADFNTAQSGWAAYMHDWFQVLQLDASCTEEQLYSTLPRPVLTAELRAKYQDDLPAEFERDVSDFYKNMPSGETIHRNEFRKKLKAEVARFHPDKIVQRFPVAGSSDKVMALATRVTQVITVMIARA</sequence>
<feature type="compositionally biased region" description="Basic and acidic residues" evidence="1">
    <location>
        <begin position="341"/>
        <end position="351"/>
    </location>
</feature>
<feature type="compositionally biased region" description="Basic and acidic residues" evidence="1">
    <location>
        <begin position="365"/>
        <end position="401"/>
    </location>
</feature>
<evidence type="ECO:0000313" key="3">
    <source>
        <dbReference type="Proteomes" id="UP001056384"/>
    </source>
</evidence>
<dbReference type="AlphaFoldDB" id="A0A9Q9AN25"/>